<feature type="domain" description="DUF3846" evidence="1">
    <location>
        <begin position="17"/>
        <end position="105"/>
    </location>
</feature>
<evidence type="ECO:0000313" key="2">
    <source>
        <dbReference type="EMBL" id="MDH6180753.1"/>
    </source>
</evidence>
<name>A0ABT6KL57_9MICO</name>
<dbReference type="Pfam" id="PF12957">
    <property type="entry name" value="DUF3846"/>
    <property type="match status" value="1"/>
</dbReference>
<protein>
    <recommendedName>
        <fullName evidence="1">DUF3846 domain-containing protein</fullName>
    </recommendedName>
</protein>
<reference evidence="2 3" key="1">
    <citation type="submission" date="2023-04" db="EMBL/GenBank/DDBJ databases">
        <title>Genome Encyclopedia of Bacteria and Archaea VI: Functional Genomics of Type Strains.</title>
        <authorList>
            <person name="Whitman W."/>
        </authorList>
    </citation>
    <scope>NUCLEOTIDE SEQUENCE [LARGE SCALE GENOMIC DNA]</scope>
    <source>
        <strain evidence="2 3">SG_E_30_P1</strain>
    </source>
</reference>
<evidence type="ECO:0000259" key="1">
    <source>
        <dbReference type="Pfam" id="PF12957"/>
    </source>
</evidence>
<dbReference type="RefSeq" id="WP_407650603.1">
    <property type="nucleotide sequence ID" value="NZ_CP085036.1"/>
</dbReference>
<dbReference type="EMBL" id="JARXVQ010000001">
    <property type="protein sequence ID" value="MDH6180753.1"/>
    <property type="molecule type" value="Genomic_DNA"/>
</dbReference>
<organism evidence="2 3">
    <name type="scientific">Antiquaquibacter oligotrophicus</name>
    <dbReference type="NCBI Taxonomy" id="2880260"/>
    <lineage>
        <taxon>Bacteria</taxon>
        <taxon>Bacillati</taxon>
        <taxon>Actinomycetota</taxon>
        <taxon>Actinomycetes</taxon>
        <taxon>Micrococcales</taxon>
        <taxon>Microbacteriaceae</taxon>
        <taxon>Antiquaquibacter</taxon>
    </lineage>
</organism>
<gene>
    <name evidence="2" type="ORF">M2152_000935</name>
</gene>
<sequence>MEQGIRGVLISWDSTAAVGMVQLEGLADFQTAVLGWIEAVDVPAFGVTMYVNEEGLVRRLPVNTRATFLWWHHDPVARGKAILVGDVVVVGARVDDELGRDLGPDTVATLVGPGEWRIRARLEMDLTTGGVAPWARCRVPRHRGGSEVVRVRCLCVGRARAARSWCRGGRIDSSFRFPRCKRWRRVAVATRPRAVAGA</sequence>
<dbReference type="Proteomes" id="UP001160142">
    <property type="component" value="Unassembled WGS sequence"/>
</dbReference>
<comment type="caution">
    <text evidence="2">The sequence shown here is derived from an EMBL/GenBank/DDBJ whole genome shotgun (WGS) entry which is preliminary data.</text>
</comment>
<keyword evidence="3" id="KW-1185">Reference proteome</keyword>
<evidence type="ECO:0000313" key="3">
    <source>
        <dbReference type="Proteomes" id="UP001160142"/>
    </source>
</evidence>
<proteinExistence type="predicted"/>
<dbReference type="InterPro" id="IPR024559">
    <property type="entry name" value="DUF3846"/>
</dbReference>
<accession>A0ABT6KL57</accession>